<organism evidence="4 5">
    <name type="scientific">Panacibacter ginsenosidivorans</name>
    <dbReference type="NCBI Taxonomy" id="1813871"/>
    <lineage>
        <taxon>Bacteria</taxon>
        <taxon>Pseudomonadati</taxon>
        <taxon>Bacteroidota</taxon>
        <taxon>Chitinophagia</taxon>
        <taxon>Chitinophagales</taxon>
        <taxon>Chitinophagaceae</taxon>
        <taxon>Panacibacter</taxon>
    </lineage>
</organism>
<dbReference type="InterPro" id="IPR028098">
    <property type="entry name" value="Glyco_trans_4-like_N"/>
</dbReference>
<name>A0A5B8V5Z1_9BACT</name>
<evidence type="ECO:0000259" key="3">
    <source>
        <dbReference type="Pfam" id="PF13439"/>
    </source>
</evidence>
<dbReference type="RefSeq" id="WP_147187971.1">
    <property type="nucleotide sequence ID" value="NZ_CP042435.1"/>
</dbReference>
<dbReference type="PANTHER" id="PTHR46401:SF2">
    <property type="entry name" value="GLYCOSYLTRANSFERASE WBBK-RELATED"/>
    <property type="match status" value="1"/>
</dbReference>
<dbReference type="InterPro" id="IPR001296">
    <property type="entry name" value="Glyco_trans_1"/>
</dbReference>
<dbReference type="GO" id="GO:0009103">
    <property type="term" value="P:lipopolysaccharide biosynthetic process"/>
    <property type="evidence" value="ECO:0007669"/>
    <property type="project" value="TreeGrafter"/>
</dbReference>
<dbReference type="Pfam" id="PF00534">
    <property type="entry name" value="Glycos_transf_1"/>
    <property type="match status" value="1"/>
</dbReference>
<reference evidence="4 5" key="1">
    <citation type="journal article" date="2016" name="Int. J. Syst. Evol. Microbiol.">
        <title>Panacibacter ginsenosidivorans gen. nov., sp. nov., with ginsenoside converting activity isolated from soil of a ginseng field.</title>
        <authorList>
            <person name="Siddiqi M.Z."/>
            <person name="Muhammad Shafi S."/>
            <person name="Choi K.D."/>
            <person name="Im W.T."/>
        </authorList>
    </citation>
    <scope>NUCLEOTIDE SEQUENCE [LARGE SCALE GENOMIC DNA]</scope>
    <source>
        <strain evidence="4 5">Gsoil1550</strain>
    </source>
</reference>
<dbReference type="EMBL" id="CP042435">
    <property type="protein sequence ID" value="QEC66171.1"/>
    <property type="molecule type" value="Genomic_DNA"/>
</dbReference>
<evidence type="ECO:0000313" key="5">
    <source>
        <dbReference type="Proteomes" id="UP000321533"/>
    </source>
</evidence>
<proteinExistence type="predicted"/>
<dbReference type="Proteomes" id="UP000321533">
    <property type="component" value="Chromosome"/>
</dbReference>
<feature type="domain" description="Glycosyl transferase family 1" evidence="2">
    <location>
        <begin position="192"/>
        <end position="357"/>
    </location>
</feature>
<dbReference type="OrthoDB" id="9811239at2"/>
<dbReference type="PANTHER" id="PTHR46401">
    <property type="entry name" value="GLYCOSYLTRANSFERASE WBBK-RELATED"/>
    <property type="match status" value="1"/>
</dbReference>
<evidence type="ECO:0000313" key="4">
    <source>
        <dbReference type="EMBL" id="QEC66171.1"/>
    </source>
</evidence>
<keyword evidence="5" id="KW-1185">Reference proteome</keyword>
<feature type="domain" description="Glycosyltransferase subfamily 4-like N-terminal" evidence="3">
    <location>
        <begin position="30"/>
        <end position="125"/>
    </location>
</feature>
<dbReference type="CDD" id="cd03801">
    <property type="entry name" value="GT4_PimA-like"/>
    <property type="match status" value="1"/>
</dbReference>
<dbReference type="AlphaFoldDB" id="A0A5B8V5Z1"/>
<protein>
    <submittedName>
        <fullName evidence="4">Glycosyltransferase family 4 protein</fullName>
    </submittedName>
</protein>
<dbReference type="Gene3D" id="3.40.50.2000">
    <property type="entry name" value="Glycogen Phosphorylase B"/>
    <property type="match status" value="2"/>
</dbReference>
<dbReference type="KEGG" id="pgin:FRZ67_02190"/>
<dbReference type="SUPFAM" id="SSF53756">
    <property type="entry name" value="UDP-Glycosyltransferase/glycogen phosphorylase"/>
    <property type="match status" value="1"/>
</dbReference>
<accession>A0A5B8V5Z1</accession>
<evidence type="ECO:0000259" key="2">
    <source>
        <dbReference type="Pfam" id="PF00534"/>
    </source>
</evidence>
<sequence>MRVVDVSFSYDAQLNSEEELLKQHYITAGWAEALQRKGVEVIVVKRFSRENAFRENDVQYYFVKDKFKAELKYFQLPFRVFKKIVELDADLVHLHTFPSSFQIVILRFLLKKKTAIIIQNHGGKVATGIKARVNKFLSIVADGFFLTTTEQGRHWFNTQRQLRKVMPVMEGGTFFNYETRDKERDYVYFDRNIAREKTGMYGNPVFLWVGRLDDNKDPLTILNGIEILCTQYSKASLYMIYNEYDLLNEVKKRIEGSDVLKNSVHLLDAVAHEAMQIHYNSADYFVLGSHYEGSGYALSEALSCGCIPVVTNIPSFSMMTDNGALGALWETGNSNSFIEAVTKAMQKNIIHEASRCIEFYKTNLSFDAIASTAVKHYQNVINKRAGK</sequence>
<dbReference type="Pfam" id="PF13439">
    <property type="entry name" value="Glyco_transf_4"/>
    <property type="match status" value="1"/>
</dbReference>
<dbReference type="GO" id="GO:0016757">
    <property type="term" value="F:glycosyltransferase activity"/>
    <property type="evidence" value="ECO:0007669"/>
    <property type="project" value="InterPro"/>
</dbReference>
<keyword evidence="1 4" id="KW-0808">Transferase</keyword>
<gene>
    <name evidence="4" type="ORF">FRZ67_02190</name>
</gene>
<evidence type="ECO:0000256" key="1">
    <source>
        <dbReference type="ARBA" id="ARBA00022679"/>
    </source>
</evidence>